<protein>
    <recommendedName>
        <fullName evidence="3">PrcB C-terminal</fullName>
    </recommendedName>
</protein>
<evidence type="ECO:0008006" key="3">
    <source>
        <dbReference type="Google" id="ProtNLM"/>
    </source>
</evidence>
<dbReference type="Proteomes" id="UP000779508">
    <property type="component" value="Unassembled WGS sequence"/>
</dbReference>
<accession>A0ABS6G6I2</accession>
<reference evidence="1 2" key="1">
    <citation type="submission" date="2021-06" db="EMBL/GenBank/DDBJ databases">
        <authorList>
            <person name="Sun Q."/>
            <person name="Li D."/>
        </authorList>
    </citation>
    <scope>NUCLEOTIDE SEQUENCE [LARGE SCALE GENOMIC DNA]</scope>
    <source>
        <strain evidence="1 2">MSJ-5</strain>
    </source>
</reference>
<dbReference type="PROSITE" id="PS51257">
    <property type="entry name" value="PROKAR_LIPOPROTEIN"/>
    <property type="match status" value="1"/>
</dbReference>
<name>A0ABS6G6I2_9FIRM</name>
<gene>
    <name evidence="1" type="ORF">KQI88_15150</name>
</gene>
<dbReference type="EMBL" id="JAHLQK010000006">
    <property type="protein sequence ID" value="MBU5677756.1"/>
    <property type="molecule type" value="Genomic_DNA"/>
</dbReference>
<comment type="caution">
    <text evidence="1">The sequence shown here is derived from an EMBL/GenBank/DDBJ whole genome shotgun (WGS) entry which is preliminary data.</text>
</comment>
<evidence type="ECO:0000313" key="1">
    <source>
        <dbReference type="EMBL" id="MBU5677756.1"/>
    </source>
</evidence>
<sequence length="148" mass="17032">MRSKYIILGVALIICSSLFLVGCNREANKEMSYEIILFENAPKEVQNEISEVDKWIREREAVIDNDHPNQTISFSGSVDLGKERYEYFITNNQIPKIIEVVPDKAYGIGIMIKHTTEYRENIEFPTTVAIVKLSDYYGKISHVYVSHP</sequence>
<evidence type="ECO:0000313" key="2">
    <source>
        <dbReference type="Proteomes" id="UP000779508"/>
    </source>
</evidence>
<organism evidence="1 2">
    <name type="scientific">Alkaliphilus flagellatus</name>
    <dbReference type="NCBI Taxonomy" id="2841507"/>
    <lineage>
        <taxon>Bacteria</taxon>
        <taxon>Bacillati</taxon>
        <taxon>Bacillota</taxon>
        <taxon>Clostridia</taxon>
        <taxon>Peptostreptococcales</taxon>
        <taxon>Natronincolaceae</taxon>
        <taxon>Alkaliphilus</taxon>
    </lineage>
</organism>
<dbReference type="RefSeq" id="WP_216418741.1">
    <property type="nucleotide sequence ID" value="NZ_JAHLQK010000006.1"/>
</dbReference>
<keyword evidence="2" id="KW-1185">Reference proteome</keyword>
<proteinExistence type="predicted"/>